<sequence>MTLWQRHALFFALPTIIATTLMLAASNYGAPDGLINVSAVCVVVAIGYASLSFSRWLRARRAHSKAAIWLSVVGIVGFVAGLATRQPVLTALGGLTNVAVGVYLAGFFARWSERLKQRR</sequence>
<reference evidence="2 3" key="1">
    <citation type="submission" date="2015-04" db="EMBL/GenBank/DDBJ databases">
        <title>Whole genome shotgun sequence of Sphingomonas changbaiensis NBRC 104936.</title>
        <authorList>
            <person name="Katano-Makiyama Y."/>
            <person name="Hosoyama A."/>
            <person name="Hashimoto M."/>
            <person name="Noguchi M."/>
            <person name="Tsuchikane K."/>
            <person name="Ohji S."/>
            <person name="Yamazoe A."/>
            <person name="Ichikawa N."/>
            <person name="Kimura A."/>
            <person name="Fujita N."/>
        </authorList>
    </citation>
    <scope>NUCLEOTIDE SEQUENCE [LARGE SCALE GENOMIC DNA]</scope>
    <source>
        <strain evidence="2 3">NBRC 104936</strain>
    </source>
</reference>
<organism evidence="2 3">
    <name type="scientific">Sphingomonas changbaiensis NBRC 104936</name>
    <dbReference type="NCBI Taxonomy" id="1219043"/>
    <lineage>
        <taxon>Bacteria</taxon>
        <taxon>Pseudomonadati</taxon>
        <taxon>Pseudomonadota</taxon>
        <taxon>Alphaproteobacteria</taxon>
        <taxon>Sphingomonadales</taxon>
        <taxon>Sphingomonadaceae</taxon>
        <taxon>Sphingomonas</taxon>
    </lineage>
</organism>
<evidence type="ECO:0000256" key="1">
    <source>
        <dbReference type="SAM" id="Phobius"/>
    </source>
</evidence>
<proteinExistence type="predicted"/>
<dbReference type="AlphaFoldDB" id="A0A0E9MQW0"/>
<feature type="transmembrane region" description="Helical" evidence="1">
    <location>
        <begin position="66"/>
        <end position="83"/>
    </location>
</feature>
<keyword evidence="1" id="KW-0472">Membrane</keyword>
<evidence type="ECO:0000313" key="2">
    <source>
        <dbReference type="EMBL" id="GAO39841.1"/>
    </source>
</evidence>
<comment type="caution">
    <text evidence="2">The sequence shown here is derived from an EMBL/GenBank/DDBJ whole genome shotgun (WGS) entry which is preliminary data.</text>
</comment>
<evidence type="ECO:0000313" key="3">
    <source>
        <dbReference type="Proteomes" id="UP000033202"/>
    </source>
</evidence>
<protein>
    <submittedName>
        <fullName evidence="2">Uncharacterized protein</fullName>
    </submittedName>
</protein>
<keyword evidence="1" id="KW-0812">Transmembrane</keyword>
<feature type="transmembrane region" description="Helical" evidence="1">
    <location>
        <begin position="89"/>
        <end position="109"/>
    </location>
</feature>
<accession>A0A0E9MQW0</accession>
<dbReference type="Proteomes" id="UP000033202">
    <property type="component" value="Unassembled WGS sequence"/>
</dbReference>
<gene>
    <name evidence="2" type="ORF">SCH01S_39_01260</name>
</gene>
<keyword evidence="3" id="KW-1185">Reference proteome</keyword>
<dbReference type="EMBL" id="BBWU01000039">
    <property type="protein sequence ID" value="GAO39841.1"/>
    <property type="molecule type" value="Genomic_DNA"/>
</dbReference>
<keyword evidence="1" id="KW-1133">Transmembrane helix</keyword>
<name>A0A0E9MQW0_9SPHN</name>
<feature type="transmembrane region" description="Helical" evidence="1">
    <location>
        <begin position="34"/>
        <end position="54"/>
    </location>
</feature>